<dbReference type="Proteomes" id="UP000694892">
    <property type="component" value="Chromosome 2S"/>
</dbReference>
<dbReference type="AlphaFoldDB" id="A0A974DK81"/>
<name>A0A974DK81_XENLA</name>
<gene>
    <name evidence="1" type="ORF">XELAEV_18015698mg</name>
</gene>
<reference evidence="2" key="1">
    <citation type="journal article" date="2016" name="Nature">
        <title>Genome evolution in the allotetraploid frog Xenopus laevis.</title>
        <authorList>
            <person name="Session A.M."/>
            <person name="Uno Y."/>
            <person name="Kwon T."/>
            <person name="Chapman J.A."/>
            <person name="Toyoda A."/>
            <person name="Takahashi S."/>
            <person name="Fukui A."/>
            <person name="Hikosaka A."/>
            <person name="Suzuki A."/>
            <person name="Kondo M."/>
            <person name="van Heeringen S.J."/>
            <person name="Quigley I."/>
            <person name="Heinz S."/>
            <person name="Ogino H."/>
            <person name="Ochi H."/>
            <person name="Hellsten U."/>
            <person name="Lyons J.B."/>
            <person name="Simakov O."/>
            <person name="Putnam N."/>
            <person name="Stites J."/>
            <person name="Kuroki Y."/>
            <person name="Tanaka T."/>
            <person name="Michiue T."/>
            <person name="Watanabe M."/>
            <person name="Bogdanovic O."/>
            <person name="Lister R."/>
            <person name="Georgiou G."/>
            <person name="Paranjpe S.S."/>
            <person name="van Kruijsbergen I."/>
            <person name="Shu S."/>
            <person name="Carlson J."/>
            <person name="Kinoshita T."/>
            <person name="Ohta Y."/>
            <person name="Mawaribuchi S."/>
            <person name="Jenkins J."/>
            <person name="Grimwood J."/>
            <person name="Schmutz J."/>
            <person name="Mitros T."/>
            <person name="Mozaffari S.V."/>
            <person name="Suzuki Y."/>
            <person name="Haramoto Y."/>
            <person name="Yamamoto T.S."/>
            <person name="Takagi C."/>
            <person name="Heald R."/>
            <person name="Miller K."/>
            <person name="Haudenschild C."/>
            <person name="Kitzman J."/>
            <person name="Nakayama T."/>
            <person name="Izutsu Y."/>
            <person name="Robert J."/>
            <person name="Fortriede J."/>
            <person name="Burns K."/>
            <person name="Lotay V."/>
            <person name="Karimi K."/>
            <person name="Yasuoka Y."/>
            <person name="Dichmann D.S."/>
            <person name="Flajnik M.F."/>
            <person name="Houston D.W."/>
            <person name="Shendure J."/>
            <person name="DuPasquier L."/>
            <person name="Vize P.D."/>
            <person name="Zorn A.M."/>
            <person name="Ito M."/>
            <person name="Marcotte E.M."/>
            <person name="Wallingford J.B."/>
            <person name="Ito Y."/>
            <person name="Asashima M."/>
            <person name="Ueno N."/>
            <person name="Matsuda Y."/>
            <person name="Veenstra G.J."/>
            <person name="Fujiyama A."/>
            <person name="Harland R.M."/>
            <person name="Taira M."/>
            <person name="Rokhsar D.S."/>
        </authorList>
    </citation>
    <scope>NUCLEOTIDE SEQUENCE [LARGE SCALE GENOMIC DNA]</scope>
    <source>
        <strain evidence="2">J</strain>
    </source>
</reference>
<protein>
    <submittedName>
        <fullName evidence="1">Uncharacterized protein</fullName>
    </submittedName>
</protein>
<sequence length="88" mass="9985">MCLCDSVEAGVVSCRYRTRMAQNVQNVTLSLPLPITCHFCLGKENTKLINENIDYVREFSTHTFVEICCLLQFVCFPSMTLGGIFIKE</sequence>
<dbReference type="EMBL" id="CM004469">
    <property type="protein sequence ID" value="OCT92640.1"/>
    <property type="molecule type" value="Genomic_DNA"/>
</dbReference>
<evidence type="ECO:0000313" key="1">
    <source>
        <dbReference type="EMBL" id="OCT92640.1"/>
    </source>
</evidence>
<proteinExistence type="predicted"/>
<organism evidence="1 2">
    <name type="scientific">Xenopus laevis</name>
    <name type="common">African clawed frog</name>
    <dbReference type="NCBI Taxonomy" id="8355"/>
    <lineage>
        <taxon>Eukaryota</taxon>
        <taxon>Metazoa</taxon>
        <taxon>Chordata</taxon>
        <taxon>Craniata</taxon>
        <taxon>Vertebrata</taxon>
        <taxon>Euteleostomi</taxon>
        <taxon>Amphibia</taxon>
        <taxon>Batrachia</taxon>
        <taxon>Anura</taxon>
        <taxon>Pipoidea</taxon>
        <taxon>Pipidae</taxon>
        <taxon>Xenopodinae</taxon>
        <taxon>Xenopus</taxon>
        <taxon>Xenopus</taxon>
    </lineage>
</organism>
<accession>A0A974DK81</accession>
<evidence type="ECO:0000313" key="2">
    <source>
        <dbReference type="Proteomes" id="UP000694892"/>
    </source>
</evidence>